<dbReference type="PROSITE" id="PS51171">
    <property type="entry name" value="PREPHENATE_DEHYDR_3"/>
    <property type="match status" value="1"/>
</dbReference>
<protein>
    <recommendedName>
        <fullName evidence="2">prephenate dehydratase</fullName>
        <ecNumber evidence="2">4.2.1.51</ecNumber>
    </recommendedName>
</protein>
<comment type="catalytic activity">
    <reaction evidence="7">
        <text>prephenate + H(+) = 3-phenylpyruvate + CO2 + H2O</text>
        <dbReference type="Rhea" id="RHEA:21648"/>
        <dbReference type="ChEBI" id="CHEBI:15377"/>
        <dbReference type="ChEBI" id="CHEBI:15378"/>
        <dbReference type="ChEBI" id="CHEBI:16526"/>
        <dbReference type="ChEBI" id="CHEBI:18005"/>
        <dbReference type="ChEBI" id="CHEBI:29934"/>
        <dbReference type="EC" id="4.2.1.51"/>
    </reaction>
</comment>
<dbReference type="AlphaFoldDB" id="A0A2U8WXD5"/>
<dbReference type="PROSITE" id="PS00857">
    <property type="entry name" value="PREPHENATE_DEHYDR_1"/>
    <property type="match status" value="1"/>
</dbReference>
<dbReference type="InterPro" id="IPR008242">
    <property type="entry name" value="Chor_mutase/pphenate_deHydtase"/>
</dbReference>
<dbReference type="PANTHER" id="PTHR21022:SF19">
    <property type="entry name" value="PREPHENATE DEHYDRATASE-RELATED"/>
    <property type="match status" value="1"/>
</dbReference>
<dbReference type="GO" id="GO:0009094">
    <property type="term" value="P:L-phenylalanine biosynthetic process"/>
    <property type="evidence" value="ECO:0007669"/>
    <property type="project" value="UniProtKB-UniPathway"/>
</dbReference>
<dbReference type="GO" id="GO:0004664">
    <property type="term" value="F:prephenate dehydratase activity"/>
    <property type="evidence" value="ECO:0007669"/>
    <property type="project" value="UniProtKB-EC"/>
</dbReference>
<dbReference type="UniPathway" id="UPA00121">
    <property type="reaction ID" value="UER00345"/>
</dbReference>
<dbReference type="Gene3D" id="3.30.70.260">
    <property type="match status" value="1"/>
</dbReference>
<dbReference type="Gene3D" id="3.40.190.10">
    <property type="entry name" value="Periplasmic binding protein-like II"/>
    <property type="match status" value="2"/>
</dbReference>
<dbReference type="PANTHER" id="PTHR21022">
    <property type="entry name" value="PREPHENATE DEHYDRATASE P PROTEIN"/>
    <property type="match status" value="1"/>
</dbReference>
<keyword evidence="12" id="KW-1185">Reference proteome</keyword>
<dbReference type="GO" id="GO:0005737">
    <property type="term" value="C:cytoplasm"/>
    <property type="evidence" value="ECO:0007669"/>
    <property type="project" value="TreeGrafter"/>
</dbReference>
<accession>A0A2U8WXD5</accession>
<dbReference type="EC" id="4.2.1.51" evidence="2"/>
<dbReference type="RefSeq" id="WP_109962272.1">
    <property type="nucleotide sequence ID" value="NZ_CP029553.1"/>
</dbReference>
<evidence type="ECO:0000256" key="8">
    <source>
        <dbReference type="PIRSR" id="PIRSR001500-2"/>
    </source>
</evidence>
<dbReference type="Proteomes" id="UP000245444">
    <property type="component" value="Chromosome"/>
</dbReference>
<evidence type="ECO:0000256" key="7">
    <source>
        <dbReference type="ARBA" id="ARBA00047848"/>
    </source>
</evidence>
<dbReference type="InterPro" id="IPR002912">
    <property type="entry name" value="ACT_dom"/>
</dbReference>
<keyword evidence="6" id="KW-0456">Lyase</keyword>
<reference evidence="11 12" key="1">
    <citation type="submission" date="2018-05" db="EMBL/GenBank/DDBJ databases">
        <title>Complete Genome Sequence of Methylobacterium sp. 17Sr1-28.</title>
        <authorList>
            <person name="Srinivasan S."/>
        </authorList>
    </citation>
    <scope>NUCLEOTIDE SEQUENCE [LARGE SCALE GENOMIC DNA]</scope>
    <source>
        <strain evidence="11 12">17Sr1-28</strain>
    </source>
</reference>
<gene>
    <name evidence="11" type="ORF">DK419_12500</name>
</gene>
<dbReference type="NCBIfam" id="NF008866">
    <property type="entry name" value="PRK11899.1"/>
    <property type="match status" value="1"/>
</dbReference>
<dbReference type="SUPFAM" id="SSF55021">
    <property type="entry name" value="ACT-like"/>
    <property type="match status" value="1"/>
</dbReference>
<dbReference type="CDD" id="cd04905">
    <property type="entry name" value="ACT_CM-PDT"/>
    <property type="match status" value="1"/>
</dbReference>
<dbReference type="InterPro" id="IPR001086">
    <property type="entry name" value="Preph_deHydtase"/>
</dbReference>
<evidence type="ECO:0000256" key="1">
    <source>
        <dbReference type="ARBA" id="ARBA00004741"/>
    </source>
</evidence>
<evidence type="ECO:0000256" key="3">
    <source>
        <dbReference type="ARBA" id="ARBA00022605"/>
    </source>
</evidence>
<keyword evidence="3" id="KW-0028">Amino-acid biosynthesis</keyword>
<evidence type="ECO:0000256" key="6">
    <source>
        <dbReference type="ARBA" id="ARBA00023239"/>
    </source>
</evidence>
<feature type="domain" description="ACT" evidence="10">
    <location>
        <begin position="194"/>
        <end position="268"/>
    </location>
</feature>
<evidence type="ECO:0000313" key="11">
    <source>
        <dbReference type="EMBL" id="AWN50016.1"/>
    </source>
</evidence>
<dbReference type="PROSITE" id="PS51671">
    <property type="entry name" value="ACT"/>
    <property type="match status" value="1"/>
</dbReference>
<dbReference type="PIRSF" id="PIRSF001500">
    <property type="entry name" value="Chor_mut_pdt_Ppr"/>
    <property type="match status" value="1"/>
</dbReference>
<dbReference type="Pfam" id="PF00800">
    <property type="entry name" value="PDT"/>
    <property type="match status" value="1"/>
</dbReference>
<evidence type="ECO:0000256" key="2">
    <source>
        <dbReference type="ARBA" id="ARBA00013147"/>
    </source>
</evidence>
<dbReference type="SUPFAM" id="SSF53850">
    <property type="entry name" value="Periplasmic binding protein-like II"/>
    <property type="match status" value="1"/>
</dbReference>
<evidence type="ECO:0000259" key="10">
    <source>
        <dbReference type="PROSITE" id="PS51671"/>
    </source>
</evidence>
<feature type="site" description="Essential for prephenate dehydratase activity" evidence="8">
    <location>
        <position position="172"/>
    </location>
</feature>
<proteinExistence type="predicted"/>
<dbReference type="KEGG" id="mtea:DK419_12500"/>
<dbReference type="EMBL" id="CP029553">
    <property type="protein sequence ID" value="AWN50016.1"/>
    <property type="molecule type" value="Genomic_DNA"/>
</dbReference>
<keyword evidence="5" id="KW-0584">Phenylalanine biosynthesis</keyword>
<dbReference type="InterPro" id="IPR018528">
    <property type="entry name" value="Preph_deHydtase_CS"/>
</dbReference>
<organism evidence="11 12">
    <name type="scientific">Methylobacterium terrae</name>
    <dbReference type="NCBI Taxonomy" id="2202827"/>
    <lineage>
        <taxon>Bacteria</taxon>
        <taxon>Pseudomonadati</taxon>
        <taxon>Pseudomonadota</taxon>
        <taxon>Alphaproteobacteria</taxon>
        <taxon>Hyphomicrobiales</taxon>
        <taxon>Methylobacteriaceae</taxon>
        <taxon>Methylobacterium</taxon>
    </lineage>
</organism>
<feature type="domain" description="Prephenate dehydratase" evidence="9">
    <location>
        <begin position="4"/>
        <end position="179"/>
    </location>
</feature>
<evidence type="ECO:0000256" key="5">
    <source>
        <dbReference type="ARBA" id="ARBA00023222"/>
    </source>
</evidence>
<dbReference type="OrthoDB" id="9802281at2"/>
<dbReference type="InterPro" id="IPR045865">
    <property type="entry name" value="ACT-like_dom_sf"/>
</dbReference>
<evidence type="ECO:0000313" key="12">
    <source>
        <dbReference type="Proteomes" id="UP000245444"/>
    </source>
</evidence>
<name>A0A2U8WXD5_9HYPH</name>
<evidence type="ECO:0000259" key="9">
    <source>
        <dbReference type="PROSITE" id="PS51171"/>
    </source>
</evidence>
<keyword evidence="4" id="KW-0057">Aromatic amino acid biosynthesis</keyword>
<comment type="pathway">
    <text evidence="1">Amino-acid biosynthesis; L-phenylalanine biosynthesis; phenylpyruvate from prephenate: step 1/1.</text>
</comment>
<dbReference type="CDD" id="cd13631">
    <property type="entry name" value="PBP2_Ct-PDT_like"/>
    <property type="match status" value="1"/>
</dbReference>
<sequence length="284" mass="30769">MNRTISYQGEPGANSHIIINDAYPDWTPLPCATFEDALTAVQDGSAALGMIPIENSIAGRVADIHHMLPASGLHIIGEQFLPIRFQLMALPGVSLEEIRTVHSHVHALGQCRKIIRRLGLKAVVAPDTAGAARQVAEAGDRTRASLSPRLAAEIYGLSILAENVEDEEHNTTRFVVLSREPAVPAMGSGPTVTSFMFRVRNIPAALYKALGGFATNGVNMTKLESYMVEGQFTATQFYAEVDGHPEEPGLRRALDELGYFSSALRIIGTYPAHPFRESARPPAE</sequence>
<evidence type="ECO:0000256" key="4">
    <source>
        <dbReference type="ARBA" id="ARBA00023141"/>
    </source>
</evidence>